<dbReference type="HOGENOM" id="CLU_009583_2_2_6"/>
<dbReference type="Gene3D" id="3.40.50.2000">
    <property type="entry name" value="Glycogen Phosphorylase B"/>
    <property type="match status" value="2"/>
</dbReference>
<dbReference type="SUPFAM" id="SSF53756">
    <property type="entry name" value="UDP-Glycosyltransferase/glycogen phosphorylase"/>
    <property type="match status" value="1"/>
</dbReference>
<evidence type="ECO:0000259" key="1">
    <source>
        <dbReference type="Pfam" id="PF00534"/>
    </source>
</evidence>
<dbReference type="CAZy" id="GT4">
    <property type="family name" value="Glycosyltransferase Family 4"/>
</dbReference>
<dbReference type="CDD" id="cd03794">
    <property type="entry name" value="GT4_WbuB-like"/>
    <property type="match status" value="1"/>
</dbReference>
<dbReference type="EMBL" id="CP000083">
    <property type="protein sequence ID" value="AAZ24496.1"/>
    <property type="molecule type" value="Genomic_DNA"/>
</dbReference>
<dbReference type="Proteomes" id="UP000000547">
    <property type="component" value="Chromosome"/>
</dbReference>
<dbReference type="KEGG" id="cps:CPS_5018"/>
<dbReference type="InterPro" id="IPR001296">
    <property type="entry name" value="Glyco_trans_1"/>
</dbReference>
<dbReference type="AlphaFoldDB" id="Q47U66"/>
<organism evidence="3 4">
    <name type="scientific">Colwellia psychrerythraea (strain 34H / ATCC BAA-681)</name>
    <name type="common">Vibrio psychroerythus</name>
    <dbReference type="NCBI Taxonomy" id="167879"/>
    <lineage>
        <taxon>Bacteria</taxon>
        <taxon>Pseudomonadati</taxon>
        <taxon>Pseudomonadota</taxon>
        <taxon>Gammaproteobacteria</taxon>
        <taxon>Alteromonadales</taxon>
        <taxon>Colwelliaceae</taxon>
        <taxon>Colwellia</taxon>
    </lineage>
</organism>
<evidence type="ECO:0000313" key="4">
    <source>
        <dbReference type="Proteomes" id="UP000000547"/>
    </source>
</evidence>
<dbReference type="GO" id="GO:1901135">
    <property type="term" value="P:carbohydrate derivative metabolic process"/>
    <property type="evidence" value="ECO:0007669"/>
    <property type="project" value="UniProtKB-ARBA"/>
</dbReference>
<feature type="domain" description="Glycosyl transferase family 1" evidence="1">
    <location>
        <begin position="190"/>
        <end position="351"/>
    </location>
</feature>
<gene>
    <name evidence="3" type="ordered locus">CPS_5018</name>
</gene>
<dbReference type="SMR" id="Q47U66"/>
<dbReference type="GO" id="GO:0016757">
    <property type="term" value="F:glycosyltransferase activity"/>
    <property type="evidence" value="ECO:0007669"/>
    <property type="project" value="InterPro"/>
</dbReference>
<dbReference type="STRING" id="167879.CPS_5018"/>
<dbReference type="InterPro" id="IPR028098">
    <property type="entry name" value="Glyco_trans_4-like_N"/>
</dbReference>
<accession>Q47U66</accession>
<proteinExistence type="predicted"/>
<dbReference type="PANTHER" id="PTHR12526">
    <property type="entry name" value="GLYCOSYLTRANSFERASE"/>
    <property type="match status" value="1"/>
</dbReference>
<name>Q47U66_COLP3</name>
<dbReference type="Pfam" id="PF00534">
    <property type="entry name" value="Glycos_transf_1"/>
    <property type="match status" value="1"/>
</dbReference>
<dbReference type="PANTHER" id="PTHR12526:SF622">
    <property type="entry name" value="GLYCOSYLTRANSFERASE (GROUP I)"/>
    <property type="match status" value="1"/>
</dbReference>
<dbReference type="Pfam" id="PF13439">
    <property type="entry name" value="Glyco_transf_4"/>
    <property type="match status" value="1"/>
</dbReference>
<evidence type="ECO:0000313" key="3">
    <source>
        <dbReference type="EMBL" id="AAZ24496.1"/>
    </source>
</evidence>
<keyword evidence="3" id="KW-0808">Transferase</keyword>
<dbReference type="DNASU" id="3519124"/>
<protein>
    <submittedName>
        <fullName evidence="3">Glycosyl transferase, group 1 family protein</fullName>
    </submittedName>
</protein>
<feature type="domain" description="Glycosyltransferase subfamily 4-like N-terminal" evidence="2">
    <location>
        <begin position="2"/>
        <end position="176"/>
    </location>
</feature>
<sequence>MVKGLRQLNNRVDILSLPGAEPEVEEAKAIDEKVNQPPTKKSSFSILSDLTKHVPEFVFELFELAFNLIAVIRLRKTVKEKNITLIYERYSLFMFASVWWAKRHNLPIVLEINDSCQVQRVRSLTFKKLAAKIEGWIFKNATGLVFISTRFKEVAEQAYGEISNSVVSPNGADLDKFIIDETSGLALRSKLGVENKIVLGYVGAFVHWHGIDWFVDLACQKLKETPELVLLLVGDGVAFEGIKKRVIEAGVESQVILPGKVPHHEVSSFLSAMDLGILPDSNDYGSPMKLFEFMAMGKGMIAPDFSPIAEVVQDNATSWLFPASNKQACIDKVFEIVNDREAHQEVGKKARAYIENERQWKHNAEQLLSLVTAREKA</sequence>
<evidence type="ECO:0000259" key="2">
    <source>
        <dbReference type="Pfam" id="PF13439"/>
    </source>
</evidence>
<reference evidence="3" key="1">
    <citation type="journal article" date="2005" name="Proc. Natl. Acad. Sci. U.S.A.">
        <title>The psychrophilic lifestyle as revealed by the genome sequence of Colwellia psychrerythraea 34H through genomic and proteomic analyses.</title>
        <authorList>
            <person name="Methe B.A."/>
            <person name="Nelson K.E."/>
            <person name="Deming J.W."/>
            <person name="Momen B."/>
            <person name="Melamud E."/>
            <person name="Zhang X."/>
            <person name="Moult J."/>
            <person name="Madupu R."/>
            <person name="Nelson W.C."/>
            <person name="Dodson R.J."/>
            <person name="Brinkac L.M."/>
            <person name="Daugherty S.C."/>
            <person name="Durkin A.S."/>
            <person name="DeBoy R.T."/>
            <person name="Kolonay J.F."/>
            <person name="Sullivan S.A."/>
            <person name="Zhou L."/>
            <person name="Davidsen T.M."/>
            <person name="Wu M."/>
            <person name="Huston A.L."/>
            <person name="Lewis M."/>
            <person name="Weaver B."/>
            <person name="Weidman J.F."/>
            <person name="Khouri H."/>
            <person name="Utterback T.R."/>
            <person name="Feldblyum T.V."/>
            <person name="Fraser C.M."/>
        </authorList>
    </citation>
    <scope>NUCLEOTIDE SEQUENCE [LARGE SCALE GENOMIC DNA]</scope>
    <source>
        <strain evidence="3">34H</strain>
    </source>
</reference>